<evidence type="ECO:0000256" key="1">
    <source>
        <dbReference type="SAM" id="SignalP"/>
    </source>
</evidence>
<feature type="non-terminal residue" evidence="3">
    <location>
        <position position="184"/>
    </location>
</feature>
<dbReference type="EMBL" id="DVIU01000300">
    <property type="protein sequence ID" value="HIS37844.1"/>
    <property type="molecule type" value="Genomic_DNA"/>
</dbReference>
<proteinExistence type="predicted"/>
<reference evidence="3" key="2">
    <citation type="journal article" date="2021" name="PeerJ">
        <title>Extensive microbial diversity within the chicken gut microbiome revealed by metagenomics and culture.</title>
        <authorList>
            <person name="Gilroy R."/>
            <person name="Ravi A."/>
            <person name="Getino M."/>
            <person name="Pursley I."/>
            <person name="Horton D.L."/>
            <person name="Alikhan N.F."/>
            <person name="Baker D."/>
            <person name="Gharbi K."/>
            <person name="Hall N."/>
            <person name="Watson M."/>
            <person name="Adriaenssens E.M."/>
            <person name="Foster-Nyarko E."/>
            <person name="Jarju S."/>
            <person name="Secka A."/>
            <person name="Antonio M."/>
            <person name="Oren A."/>
            <person name="Chaudhuri R.R."/>
            <person name="La Ragione R."/>
            <person name="Hildebrand F."/>
            <person name="Pallen M.J."/>
        </authorList>
    </citation>
    <scope>NUCLEOTIDE SEQUENCE</scope>
    <source>
        <strain evidence="3">6276</strain>
    </source>
</reference>
<dbReference type="InterPro" id="IPR003343">
    <property type="entry name" value="Big_2"/>
</dbReference>
<sequence>MRAFKKTILMYLSIIYALIICVSGLCACNNGNEPQKPDDSAENSYFLQKVEISGNDKIRTGGTTTLSATASARTGAGKLVTSTEGFTYLSSDETIATVNENGIVSGHKEGVCDITVKHEEFNAENKFNLQVVSTVKLDFASGSGINTFGRTQIKDGQLLFVNALSGFEVNFDGTELKGVFNSVT</sequence>
<dbReference type="Gene3D" id="2.60.40.1080">
    <property type="match status" value="1"/>
</dbReference>
<protein>
    <submittedName>
        <fullName evidence="3">Ig-like domain-containing protein</fullName>
    </submittedName>
</protein>
<name>A0A9D1F279_9BACT</name>
<dbReference type="Pfam" id="PF02368">
    <property type="entry name" value="Big_2"/>
    <property type="match status" value="1"/>
</dbReference>
<dbReference type="Proteomes" id="UP000823928">
    <property type="component" value="Unassembled WGS sequence"/>
</dbReference>
<feature type="chain" id="PRO_5039500318" evidence="1">
    <location>
        <begin position="28"/>
        <end position="184"/>
    </location>
</feature>
<comment type="caution">
    <text evidence="3">The sequence shown here is derived from an EMBL/GenBank/DDBJ whole genome shotgun (WGS) entry which is preliminary data.</text>
</comment>
<feature type="domain" description="BIG2" evidence="2">
    <location>
        <begin position="79"/>
        <end position="116"/>
    </location>
</feature>
<evidence type="ECO:0000259" key="2">
    <source>
        <dbReference type="Pfam" id="PF02368"/>
    </source>
</evidence>
<evidence type="ECO:0000313" key="3">
    <source>
        <dbReference type="EMBL" id="HIS37844.1"/>
    </source>
</evidence>
<accession>A0A9D1F279</accession>
<dbReference type="SUPFAM" id="SSF49373">
    <property type="entry name" value="Invasin/intimin cell-adhesion fragments"/>
    <property type="match status" value="1"/>
</dbReference>
<dbReference type="InterPro" id="IPR008964">
    <property type="entry name" value="Invasin/intimin_cell_adhesion"/>
</dbReference>
<reference evidence="3" key="1">
    <citation type="submission" date="2020-10" db="EMBL/GenBank/DDBJ databases">
        <authorList>
            <person name="Gilroy R."/>
        </authorList>
    </citation>
    <scope>NUCLEOTIDE SEQUENCE</scope>
    <source>
        <strain evidence="3">6276</strain>
    </source>
</reference>
<organism evidence="3 4">
    <name type="scientific">Candidatus Scatousia excrementigallinarum</name>
    <dbReference type="NCBI Taxonomy" id="2840935"/>
    <lineage>
        <taxon>Bacteria</taxon>
        <taxon>Candidatus Scatousia</taxon>
    </lineage>
</organism>
<evidence type="ECO:0000313" key="4">
    <source>
        <dbReference type="Proteomes" id="UP000823928"/>
    </source>
</evidence>
<gene>
    <name evidence="3" type="ORF">IAC10_14665</name>
</gene>
<feature type="signal peptide" evidence="1">
    <location>
        <begin position="1"/>
        <end position="27"/>
    </location>
</feature>
<dbReference type="PROSITE" id="PS51257">
    <property type="entry name" value="PROKAR_LIPOPROTEIN"/>
    <property type="match status" value="1"/>
</dbReference>
<dbReference type="AlphaFoldDB" id="A0A9D1F279"/>
<keyword evidence="1" id="KW-0732">Signal</keyword>